<keyword evidence="3" id="KW-0689">Ribosomal protein</keyword>
<keyword evidence="2" id="KW-0732">Signal</keyword>
<evidence type="ECO:0000256" key="2">
    <source>
        <dbReference type="SAM" id="SignalP"/>
    </source>
</evidence>
<comment type="caution">
    <text evidence="3">The sequence shown here is derived from an EMBL/GenBank/DDBJ whole genome shotgun (WGS) entry which is preliminary data.</text>
</comment>
<evidence type="ECO:0000256" key="1">
    <source>
        <dbReference type="SAM" id="MobiDB-lite"/>
    </source>
</evidence>
<accession>A0AAV9DNM7</accession>
<dbReference type="EMBL" id="JAUJYO010000012">
    <property type="protein sequence ID" value="KAK1302818.1"/>
    <property type="molecule type" value="Genomic_DNA"/>
</dbReference>
<feature type="region of interest" description="Disordered" evidence="1">
    <location>
        <begin position="123"/>
        <end position="143"/>
    </location>
</feature>
<reference evidence="3" key="2">
    <citation type="submission" date="2023-06" db="EMBL/GenBank/DDBJ databases">
        <authorList>
            <person name="Ma L."/>
            <person name="Liu K.-W."/>
            <person name="Li Z."/>
            <person name="Hsiao Y.-Y."/>
            <person name="Qi Y."/>
            <person name="Fu T."/>
            <person name="Tang G."/>
            <person name="Zhang D."/>
            <person name="Sun W.-H."/>
            <person name="Liu D.-K."/>
            <person name="Li Y."/>
            <person name="Chen G.-Z."/>
            <person name="Liu X.-D."/>
            <person name="Liao X.-Y."/>
            <person name="Jiang Y.-T."/>
            <person name="Yu X."/>
            <person name="Hao Y."/>
            <person name="Huang J."/>
            <person name="Zhao X.-W."/>
            <person name="Ke S."/>
            <person name="Chen Y.-Y."/>
            <person name="Wu W.-L."/>
            <person name="Hsu J.-L."/>
            <person name="Lin Y.-F."/>
            <person name="Huang M.-D."/>
            <person name="Li C.-Y."/>
            <person name="Huang L."/>
            <person name="Wang Z.-W."/>
            <person name="Zhao X."/>
            <person name="Zhong W.-Y."/>
            <person name="Peng D.-H."/>
            <person name="Ahmad S."/>
            <person name="Lan S."/>
            <person name="Zhang J.-S."/>
            <person name="Tsai W.-C."/>
            <person name="Van De Peer Y."/>
            <person name="Liu Z.-J."/>
        </authorList>
    </citation>
    <scope>NUCLEOTIDE SEQUENCE</scope>
    <source>
        <strain evidence="3">CP</strain>
        <tissue evidence="3">Leaves</tissue>
    </source>
</reference>
<dbReference type="AlphaFoldDB" id="A0AAV9DNM7"/>
<evidence type="ECO:0000313" key="3">
    <source>
        <dbReference type="EMBL" id="KAK1302818.1"/>
    </source>
</evidence>
<feature type="chain" id="PRO_5043552595" evidence="2">
    <location>
        <begin position="25"/>
        <end position="241"/>
    </location>
</feature>
<proteinExistence type="predicted"/>
<reference evidence="3" key="1">
    <citation type="journal article" date="2023" name="Nat. Commun.">
        <title>Diploid and tetraploid genomes of Acorus and the evolution of monocots.</title>
        <authorList>
            <person name="Ma L."/>
            <person name="Liu K.W."/>
            <person name="Li Z."/>
            <person name="Hsiao Y.Y."/>
            <person name="Qi Y."/>
            <person name="Fu T."/>
            <person name="Tang G.D."/>
            <person name="Zhang D."/>
            <person name="Sun W.H."/>
            <person name="Liu D.K."/>
            <person name="Li Y."/>
            <person name="Chen G.Z."/>
            <person name="Liu X.D."/>
            <person name="Liao X.Y."/>
            <person name="Jiang Y.T."/>
            <person name="Yu X."/>
            <person name="Hao Y."/>
            <person name="Huang J."/>
            <person name="Zhao X.W."/>
            <person name="Ke S."/>
            <person name="Chen Y.Y."/>
            <person name="Wu W.L."/>
            <person name="Hsu J.L."/>
            <person name="Lin Y.F."/>
            <person name="Huang M.D."/>
            <person name="Li C.Y."/>
            <person name="Huang L."/>
            <person name="Wang Z.W."/>
            <person name="Zhao X."/>
            <person name="Zhong W.Y."/>
            <person name="Peng D.H."/>
            <person name="Ahmad S."/>
            <person name="Lan S."/>
            <person name="Zhang J.S."/>
            <person name="Tsai W.C."/>
            <person name="Van de Peer Y."/>
            <person name="Liu Z.J."/>
        </authorList>
    </citation>
    <scope>NUCLEOTIDE SEQUENCE</scope>
    <source>
        <strain evidence="3">CP</strain>
    </source>
</reference>
<keyword evidence="3" id="KW-0687">Ribonucleoprotein</keyword>
<dbReference type="Proteomes" id="UP001180020">
    <property type="component" value="Unassembled WGS sequence"/>
</dbReference>
<keyword evidence="4" id="KW-1185">Reference proteome</keyword>
<evidence type="ECO:0000313" key="4">
    <source>
        <dbReference type="Proteomes" id="UP001180020"/>
    </source>
</evidence>
<feature type="signal peptide" evidence="2">
    <location>
        <begin position="1"/>
        <end position="24"/>
    </location>
</feature>
<organism evidence="3 4">
    <name type="scientific">Acorus calamus</name>
    <name type="common">Sweet flag</name>
    <dbReference type="NCBI Taxonomy" id="4465"/>
    <lineage>
        <taxon>Eukaryota</taxon>
        <taxon>Viridiplantae</taxon>
        <taxon>Streptophyta</taxon>
        <taxon>Embryophyta</taxon>
        <taxon>Tracheophyta</taxon>
        <taxon>Spermatophyta</taxon>
        <taxon>Magnoliopsida</taxon>
        <taxon>Liliopsida</taxon>
        <taxon>Acoraceae</taxon>
        <taxon>Acorus</taxon>
    </lineage>
</organism>
<sequence length="241" mass="26966">MTMTLTRTILLLAILITITDRTVSDPQTNLLNIGCSQYNASNPADLISKLNQTFSDLRSQINNASTSFATAQQPRGIDLVALNSDDIYLKLLVKVPREEDWEQFNAVILKRLFMSKTNNGRNFEFGPKRSPNQGIATTSISSSSSRAEAPKLVSLLEEMKNGLNFLTQEPRFLREEETMLVPPWLEPLLSLTFFTICRVHGDSMRSECNMEFSSDIGSMFGNMNNSPGMSSADPFVRILNK</sequence>
<name>A0AAV9DNM7_ACOCL</name>
<dbReference type="Gene3D" id="3.100.10.10">
    <property type="match status" value="1"/>
</dbReference>
<dbReference type="GO" id="GO:0005840">
    <property type="term" value="C:ribosome"/>
    <property type="evidence" value="ECO:0007669"/>
    <property type="project" value="UniProtKB-KW"/>
</dbReference>
<gene>
    <name evidence="3" type="primary">RPL18A</name>
    <name evidence="3" type="ORF">QJS10_CPB12g01844</name>
</gene>
<protein>
    <submittedName>
        <fullName evidence="3">60S ribosomal protein L18-1</fullName>
    </submittedName>
</protein>